<evidence type="ECO:0000256" key="1">
    <source>
        <dbReference type="ARBA" id="ARBA00009817"/>
    </source>
</evidence>
<dbReference type="AlphaFoldDB" id="A0AA88U7T8"/>
<proteinExistence type="inferred from homology"/>
<feature type="chain" id="PRO_5041736358" description="Heme-binding protein 2" evidence="2">
    <location>
        <begin position="29"/>
        <end position="226"/>
    </location>
</feature>
<comment type="caution">
    <text evidence="3">The sequence shown here is derived from an EMBL/GenBank/DDBJ whole genome shotgun (WGS) entry which is preliminary data.</text>
</comment>
<reference evidence="3" key="1">
    <citation type="submission" date="2022-12" db="EMBL/GenBank/DDBJ databases">
        <title>Draft genome assemblies for two species of Escallonia (Escalloniales).</title>
        <authorList>
            <person name="Chanderbali A."/>
            <person name="Dervinis C."/>
            <person name="Anghel I."/>
            <person name="Soltis D."/>
            <person name="Soltis P."/>
            <person name="Zapata F."/>
        </authorList>
    </citation>
    <scope>NUCLEOTIDE SEQUENCE</scope>
    <source>
        <strain evidence="3">UCBG92.1500</strain>
        <tissue evidence="3">Leaf</tissue>
    </source>
</reference>
<organism evidence="3 4">
    <name type="scientific">Escallonia rubra</name>
    <dbReference type="NCBI Taxonomy" id="112253"/>
    <lineage>
        <taxon>Eukaryota</taxon>
        <taxon>Viridiplantae</taxon>
        <taxon>Streptophyta</taxon>
        <taxon>Embryophyta</taxon>
        <taxon>Tracheophyta</taxon>
        <taxon>Spermatophyta</taxon>
        <taxon>Magnoliopsida</taxon>
        <taxon>eudicotyledons</taxon>
        <taxon>Gunneridae</taxon>
        <taxon>Pentapetalae</taxon>
        <taxon>asterids</taxon>
        <taxon>campanulids</taxon>
        <taxon>Escalloniales</taxon>
        <taxon>Escalloniaceae</taxon>
        <taxon>Escallonia</taxon>
    </lineage>
</organism>
<dbReference type="SUPFAM" id="SSF55136">
    <property type="entry name" value="Probable bacterial effector-binding domain"/>
    <property type="match status" value="1"/>
</dbReference>
<evidence type="ECO:0000313" key="4">
    <source>
        <dbReference type="Proteomes" id="UP001187471"/>
    </source>
</evidence>
<comment type="similarity">
    <text evidence="1">Belongs to the HEBP family.</text>
</comment>
<keyword evidence="4" id="KW-1185">Reference proteome</keyword>
<evidence type="ECO:0000256" key="2">
    <source>
        <dbReference type="SAM" id="SignalP"/>
    </source>
</evidence>
<dbReference type="Gene3D" id="3.20.80.10">
    <property type="entry name" value="Regulatory factor, effector binding domain"/>
    <property type="match status" value="1"/>
</dbReference>
<dbReference type="FunFam" id="3.20.80.10:FF:000002">
    <property type="entry name" value="Heme-binding protein 2"/>
    <property type="match status" value="1"/>
</dbReference>
<evidence type="ECO:0000313" key="3">
    <source>
        <dbReference type="EMBL" id="KAK2973843.1"/>
    </source>
</evidence>
<keyword evidence="2" id="KW-0732">Signal</keyword>
<evidence type="ECO:0008006" key="5">
    <source>
        <dbReference type="Google" id="ProtNLM"/>
    </source>
</evidence>
<protein>
    <recommendedName>
        <fullName evidence="5">Heme-binding protein 2</fullName>
    </recommendedName>
</protein>
<name>A0AA88U7T8_9ASTE</name>
<accession>A0AA88U7T8</accession>
<dbReference type="InterPro" id="IPR011256">
    <property type="entry name" value="Reg_factor_effector_dom_sf"/>
</dbReference>
<sequence length="226" mass="25063">MGRAGEGLGLLLLLLVVSLPLFGQLCQGVGYEQPASCGRLECPAYQVVHTQKEFEIRRYEPATWVGTPAISSSSFKDATTTGFNILFSYIQGKNKEGARINMTAPVVVDIYSSTGNTTFKLYFYVPKKYELNPPQSDQVHPARLPVPPLNYAAVRRFGGFMDDNSIVKEASALKNSLKGTPWESRVVEKIGGLLDLPSYTVAGYNSPFEYDGRVNEILLWLKRDNK</sequence>
<dbReference type="InterPro" id="IPR006917">
    <property type="entry name" value="SOUL_heme-bd"/>
</dbReference>
<gene>
    <name evidence="3" type="ORF">RJ640_011771</name>
</gene>
<feature type="signal peptide" evidence="2">
    <location>
        <begin position="1"/>
        <end position="28"/>
    </location>
</feature>
<dbReference type="Pfam" id="PF04832">
    <property type="entry name" value="SOUL"/>
    <property type="match status" value="1"/>
</dbReference>
<dbReference type="PANTHER" id="PTHR11220">
    <property type="entry name" value="HEME-BINDING PROTEIN-RELATED"/>
    <property type="match status" value="1"/>
</dbReference>
<dbReference type="Proteomes" id="UP001187471">
    <property type="component" value="Unassembled WGS sequence"/>
</dbReference>
<dbReference type="EMBL" id="JAVXUO010002367">
    <property type="protein sequence ID" value="KAK2973843.1"/>
    <property type="molecule type" value="Genomic_DNA"/>
</dbReference>
<dbReference type="PANTHER" id="PTHR11220:SF59">
    <property type="entry name" value="HEME-BINDING PROTEIN 2-LIKE"/>
    <property type="match status" value="1"/>
</dbReference>